<gene>
    <name evidence="2" type="ORF">EVOR1521_LOCUS29150</name>
</gene>
<feature type="region of interest" description="Disordered" evidence="1">
    <location>
        <begin position="216"/>
        <end position="238"/>
    </location>
</feature>
<evidence type="ECO:0000313" key="2">
    <source>
        <dbReference type="EMBL" id="CAJ1407457.1"/>
    </source>
</evidence>
<evidence type="ECO:0000313" key="3">
    <source>
        <dbReference type="Proteomes" id="UP001178507"/>
    </source>
</evidence>
<dbReference type="EMBL" id="CAUJNA010003672">
    <property type="protein sequence ID" value="CAJ1407457.1"/>
    <property type="molecule type" value="Genomic_DNA"/>
</dbReference>
<evidence type="ECO:0000256" key="1">
    <source>
        <dbReference type="SAM" id="MobiDB-lite"/>
    </source>
</evidence>
<accession>A0AA36JKU5</accession>
<comment type="caution">
    <text evidence="2">The sequence shown here is derived from an EMBL/GenBank/DDBJ whole genome shotgun (WGS) entry which is preliminary data.</text>
</comment>
<proteinExistence type="predicted"/>
<keyword evidence="3" id="KW-1185">Reference proteome</keyword>
<dbReference type="AlphaFoldDB" id="A0AA36JKU5"/>
<protein>
    <submittedName>
        <fullName evidence="2">Uncharacterized protein</fullName>
    </submittedName>
</protein>
<reference evidence="2" key="1">
    <citation type="submission" date="2023-08" db="EMBL/GenBank/DDBJ databases">
        <authorList>
            <person name="Chen Y."/>
            <person name="Shah S."/>
            <person name="Dougan E. K."/>
            <person name="Thang M."/>
            <person name="Chan C."/>
        </authorList>
    </citation>
    <scope>NUCLEOTIDE SEQUENCE</scope>
</reference>
<sequence>MQEKRWRMPHLRLPQVRLGKTKGLTKAQAKTAMKAVPVLAAAAAEIPAVREQLRQWVGQDVAPHVLAQQTLWRAKSEAQRLGQQAADSARAASRQLQSMGHGIMNELKEVNKEVDETVIKAEHAAEELLHIKHEEQPRLARTWLFATVGCVVGGAQMNRGWWMWGLPSGVGAVDLAPGDFEFCQVVAMGLVHHFALEALLAGICYRRARRPRRLAGTRASLARRGSPPAPRRQGGSPRIRELVEELQRSYRAVEVLYKTCRGRKEQL</sequence>
<dbReference type="Proteomes" id="UP001178507">
    <property type="component" value="Unassembled WGS sequence"/>
</dbReference>
<organism evidence="2 3">
    <name type="scientific">Effrenium voratum</name>
    <dbReference type="NCBI Taxonomy" id="2562239"/>
    <lineage>
        <taxon>Eukaryota</taxon>
        <taxon>Sar</taxon>
        <taxon>Alveolata</taxon>
        <taxon>Dinophyceae</taxon>
        <taxon>Suessiales</taxon>
        <taxon>Symbiodiniaceae</taxon>
        <taxon>Effrenium</taxon>
    </lineage>
</organism>
<name>A0AA36JKU5_9DINO</name>